<dbReference type="Proteomes" id="UP000702954">
    <property type="component" value="Unassembled WGS sequence"/>
</dbReference>
<evidence type="ECO:0000313" key="9">
    <source>
        <dbReference type="Proteomes" id="UP000702954"/>
    </source>
</evidence>
<protein>
    <recommendedName>
        <fullName evidence="2">Probable nitronate monooxygenase</fullName>
    </recommendedName>
</protein>
<organism evidence="7 8">
    <name type="scientific">Faecalimonas umbilicata</name>
    <dbReference type="NCBI Taxonomy" id="1912855"/>
    <lineage>
        <taxon>Bacteria</taxon>
        <taxon>Bacillati</taxon>
        <taxon>Bacillota</taxon>
        <taxon>Clostridia</taxon>
        <taxon>Lachnospirales</taxon>
        <taxon>Lachnospiraceae</taxon>
        <taxon>Faecalimonas</taxon>
    </lineage>
</organism>
<evidence type="ECO:0000256" key="3">
    <source>
        <dbReference type="ARBA" id="ARBA00022630"/>
    </source>
</evidence>
<dbReference type="Proteomes" id="UP000294613">
    <property type="component" value="Unassembled WGS sequence"/>
</dbReference>
<dbReference type="GO" id="GO:0018580">
    <property type="term" value="F:nitronate monooxygenase activity"/>
    <property type="evidence" value="ECO:0007669"/>
    <property type="project" value="InterPro"/>
</dbReference>
<dbReference type="PANTHER" id="PTHR32332:SF18">
    <property type="entry name" value="2-NITROPROPANE DIOXYGENASE"/>
    <property type="match status" value="1"/>
</dbReference>
<keyword evidence="5" id="KW-0560">Oxidoreductase</keyword>
<reference evidence="7 8" key="2">
    <citation type="submission" date="2019-03" db="EMBL/GenBank/DDBJ databases">
        <title>Genomic Encyclopedia of Type Strains, Phase IV (KMG-IV): sequencing the most valuable type-strain genomes for metagenomic binning, comparative biology and taxonomic classification.</title>
        <authorList>
            <person name="Goeker M."/>
        </authorList>
    </citation>
    <scope>NUCLEOTIDE SEQUENCE [LARGE SCALE GENOMIC DNA]</scope>
    <source>
        <strain evidence="7 8">DSM 103426</strain>
    </source>
</reference>
<comment type="caution">
    <text evidence="7">The sequence shown here is derived from an EMBL/GenBank/DDBJ whole genome shotgun (WGS) entry which is preliminary data.</text>
</comment>
<gene>
    <name evidence="7" type="ORF">EDD74_11639</name>
    <name evidence="6" type="ORF">FAEUMB_15170</name>
</gene>
<evidence type="ECO:0000256" key="1">
    <source>
        <dbReference type="ARBA" id="ARBA00003535"/>
    </source>
</evidence>
<dbReference type="Pfam" id="PF03060">
    <property type="entry name" value="NMO"/>
    <property type="match status" value="1"/>
</dbReference>
<evidence type="ECO:0000313" key="6">
    <source>
        <dbReference type="EMBL" id="GBU04976.1"/>
    </source>
</evidence>
<keyword evidence="9" id="KW-1185">Reference proteome</keyword>
<dbReference type="EMBL" id="SLZV01000016">
    <property type="protein sequence ID" value="TCS66862.1"/>
    <property type="molecule type" value="Genomic_DNA"/>
</dbReference>
<evidence type="ECO:0000256" key="2">
    <source>
        <dbReference type="ARBA" id="ARBA00013457"/>
    </source>
</evidence>
<dbReference type="GO" id="GO:0051213">
    <property type="term" value="F:dioxygenase activity"/>
    <property type="evidence" value="ECO:0007669"/>
    <property type="project" value="UniProtKB-KW"/>
</dbReference>
<keyword evidence="3" id="KW-0285">Flavoprotein</keyword>
<name>A0A4R3JKS8_9FIRM</name>
<dbReference type="InterPro" id="IPR004136">
    <property type="entry name" value="NMO"/>
</dbReference>
<evidence type="ECO:0000313" key="8">
    <source>
        <dbReference type="Proteomes" id="UP000294613"/>
    </source>
</evidence>
<accession>A0A4R3JKS8</accession>
<dbReference type="SUPFAM" id="SSF51412">
    <property type="entry name" value="Inosine monophosphate dehydrogenase (IMPDH)"/>
    <property type="match status" value="1"/>
</dbReference>
<dbReference type="InterPro" id="IPR013785">
    <property type="entry name" value="Aldolase_TIM"/>
</dbReference>
<comment type="function">
    <text evidence="1">Nitronate monooxygenase that uses molecular oxygen to catalyze the oxidative denitrification of alkyl nitronates. Acts on propionate 3-nitronate (P3N), the presumed physiological substrate. Probably functions in the detoxification of P3N, a metabolic poison produced by plants and fungi as a defense mechanism.</text>
</comment>
<dbReference type="AlphaFoldDB" id="A0A4R3JKS8"/>
<proteinExistence type="predicted"/>
<evidence type="ECO:0000256" key="4">
    <source>
        <dbReference type="ARBA" id="ARBA00022643"/>
    </source>
</evidence>
<dbReference type="RefSeq" id="WP_008976643.1">
    <property type="nucleotide sequence ID" value="NZ_BHEO01000008.1"/>
</dbReference>
<dbReference type="EMBL" id="BHEO01000008">
    <property type="protein sequence ID" value="GBU04976.1"/>
    <property type="molecule type" value="Genomic_DNA"/>
</dbReference>
<evidence type="ECO:0000313" key="7">
    <source>
        <dbReference type="EMBL" id="TCS66862.1"/>
    </source>
</evidence>
<dbReference type="Gene3D" id="3.20.20.70">
    <property type="entry name" value="Aldolase class I"/>
    <property type="match status" value="1"/>
</dbReference>
<reference evidence="6 9" key="1">
    <citation type="journal article" date="2018" name="Int. J. Syst. Evol. Microbiol.">
        <title>Draft Genome Sequence of Faecalimonas umbilicata JCM 30896T, an Acetate-Producing Bacterium Isolated from Human Feces.</title>
        <authorList>
            <person name="Sakamoto M."/>
            <person name="Ikeyama N."/>
            <person name="Yuki M."/>
            <person name="Ohkuma M."/>
        </authorList>
    </citation>
    <scope>NUCLEOTIDE SEQUENCE [LARGE SCALE GENOMIC DNA]</scope>
    <source>
        <strain evidence="6 9">EGH7</strain>
    </source>
</reference>
<keyword evidence="4" id="KW-0288">FMN</keyword>
<dbReference type="PANTHER" id="PTHR32332">
    <property type="entry name" value="2-NITROPROPANE DIOXYGENASE"/>
    <property type="match status" value="1"/>
</dbReference>
<keyword evidence="7" id="KW-0223">Dioxygenase</keyword>
<dbReference type="CDD" id="cd04730">
    <property type="entry name" value="NPD_like"/>
    <property type="match status" value="1"/>
</dbReference>
<evidence type="ECO:0000256" key="5">
    <source>
        <dbReference type="ARBA" id="ARBA00023002"/>
    </source>
</evidence>
<sequence>MKLEEKGLRIGEKQLKVPIIQGGMGVGISLGRLAGSVAKEGAVGIISAAQIGYQEPEFDTDARKANLRAIEKEMEKARAISPDGIIGFNIMVAMRHYEDYVREAVRAGADLIISGAGLPTELPKYVAGSNVQIAPIVSTEKSAKVILKYWDKKYQRTADVLVIEGPSAGGHLGFTKEQITYYDVETYAGEIKKIKNVVREYEERYGKKIPLFLAGGIENHSDVNRALALGMDGVQVATRFVTTKECDADQRYKEAYLNATEEDIVIVKSPVGMPGRAILNSFMKKVMAGEQIPHSPCHGCIKNCRPQEIPYCITDALIAAAKGDIEHALLFCGAYAYRAQKIETVKEVIASLMNPCV</sequence>